<dbReference type="InterPro" id="IPR041494">
    <property type="entry name" value="PIN7"/>
</dbReference>
<comment type="caution">
    <text evidence="3">The sequence shown here is derived from an EMBL/GenBank/DDBJ whole genome shotgun (WGS) entry which is preliminary data.</text>
</comment>
<evidence type="ECO:0000313" key="4">
    <source>
        <dbReference type="Proteomes" id="UP001501321"/>
    </source>
</evidence>
<proteinExistence type="predicted"/>
<dbReference type="Proteomes" id="UP001501321">
    <property type="component" value="Unassembled WGS sequence"/>
</dbReference>
<name>A0ABP8QEB7_9GAMM</name>
<feature type="region of interest" description="Disordered" evidence="1">
    <location>
        <begin position="122"/>
        <end position="179"/>
    </location>
</feature>
<gene>
    <name evidence="3" type="ORF">GCM10023095_25850</name>
</gene>
<accession>A0ABP8QEB7</accession>
<evidence type="ECO:0000313" key="3">
    <source>
        <dbReference type="EMBL" id="GAA4501934.1"/>
    </source>
</evidence>
<keyword evidence="4" id="KW-1185">Reference proteome</keyword>
<organism evidence="3 4">
    <name type="scientific">Pseudaeromonas paramecii</name>
    <dbReference type="NCBI Taxonomy" id="2138166"/>
    <lineage>
        <taxon>Bacteria</taxon>
        <taxon>Pseudomonadati</taxon>
        <taxon>Pseudomonadota</taxon>
        <taxon>Gammaproteobacteria</taxon>
        <taxon>Aeromonadales</taxon>
        <taxon>Aeromonadaceae</taxon>
        <taxon>Pseudaeromonas</taxon>
    </lineage>
</organism>
<evidence type="ECO:0000256" key="1">
    <source>
        <dbReference type="SAM" id="MobiDB-lite"/>
    </source>
</evidence>
<protein>
    <recommendedName>
        <fullName evidence="2">PIN-like domain-containing protein</fullName>
    </recommendedName>
</protein>
<dbReference type="EMBL" id="BAABFC010000018">
    <property type="protein sequence ID" value="GAA4501934.1"/>
    <property type="molecule type" value="Genomic_DNA"/>
</dbReference>
<sequence length="179" mass="20040">MANRILIITNDNIQDLPLNEMARFNQVTLLIGKGQTNLSLEMARCLLELQSRQSIHIDLQPVKHTSKTAFDMHFALQLGRMLEREPDSSFTILSNDAGYDPLVANCREQGLKVNRVEELRRAGSNQADSEPVASKEPEKAEKAEKNGKEKDKSPELELEATSKGVSRNQQLISSLIGKR</sequence>
<feature type="domain" description="PIN-like" evidence="2">
    <location>
        <begin position="11"/>
        <end position="110"/>
    </location>
</feature>
<evidence type="ECO:0000259" key="2">
    <source>
        <dbReference type="Pfam" id="PF18475"/>
    </source>
</evidence>
<reference evidence="4" key="1">
    <citation type="journal article" date="2019" name="Int. J. Syst. Evol. Microbiol.">
        <title>The Global Catalogue of Microorganisms (GCM) 10K type strain sequencing project: providing services to taxonomists for standard genome sequencing and annotation.</title>
        <authorList>
            <consortium name="The Broad Institute Genomics Platform"/>
            <consortium name="The Broad Institute Genome Sequencing Center for Infectious Disease"/>
            <person name="Wu L."/>
            <person name="Ma J."/>
        </authorList>
    </citation>
    <scope>NUCLEOTIDE SEQUENCE [LARGE SCALE GENOMIC DNA]</scope>
    <source>
        <strain evidence="4">JCM 32226</strain>
    </source>
</reference>
<dbReference type="RefSeq" id="WP_345013788.1">
    <property type="nucleotide sequence ID" value="NZ_BAABFC010000018.1"/>
</dbReference>
<dbReference type="Pfam" id="PF18475">
    <property type="entry name" value="PIN7"/>
    <property type="match status" value="1"/>
</dbReference>
<feature type="compositionally biased region" description="Polar residues" evidence="1">
    <location>
        <begin position="163"/>
        <end position="173"/>
    </location>
</feature>
<feature type="compositionally biased region" description="Basic and acidic residues" evidence="1">
    <location>
        <begin position="133"/>
        <end position="155"/>
    </location>
</feature>